<reference evidence="14 21" key="5">
    <citation type="submission" date="2018-09" db="EMBL/GenBank/DDBJ databases">
        <title>Genome sequencing of Aeromonas veronii MS-17-88.</title>
        <authorList>
            <person name="Tekedar H.C."/>
            <person name="Arick M.A."/>
            <person name="Hsu C.-Y."/>
            <person name="Thrash A."/>
            <person name="Karsi A."/>
            <person name="Lawrence M.L."/>
            <person name="Abdelhamed H."/>
        </authorList>
    </citation>
    <scope>NUCLEOTIDE SEQUENCE [LARGE SCALE GENOMIC DNA]</scope>
    <source>
        <strain evidence="14 21">MS 17-88</strain>
    </source>
</reference>
<evidence type="ECO:0000313" key="21">
    <source>
        <dbReference type="Proteomes" id="UP000281725"/>
    </source>
</evidence>
<reference evidence="15" key="7">
    <citation type="journal article" date="2019" name="PLoS ONE">
        <title>Identification and characterization of putative Aeromonas spp. T3SS effectors.</title>
        <authorList>
            <person name="Rangel L.T."/>
            <person name="Marden J."/>
            <person name="Colston S."/>
            <person name="Setubal J.C."/>
            <person name="Graf J."/>
            <person name="Gogarten J.P."/>
        </authorList>
    </citation>
    <scope>NUCLEOTIDE SEQUENCE</scope>
    <source>
        <strain evidence="15">BAQ071013-135</strain>
    </source>
</reference>
<dbReference type="EMBL" id="CABWLC010000003">
    <property type="protein sequence ID" value="VXA81309.1"/>
    <property type="molecule type" value="Genomic_DNA"/>
</dbReference>
<comment type="subcellular location">
    <subcellularLocation>
        <location evidence="1">Cell inner membrane</location>
        <topology evidence="1">Multi-pass membrane protein</topology>
    </subcellularLocation>
</comment>
<name>A0A0T6P2Y2_AERVE</name>
<organism evidence="17 23">
    <name type="scientific">Aeromonas veronii</name>
    <dbReference type="NCBI Taxonomy" id="654"/>
    <lineage>
        <taxon>Bacteria</taxon>
        <taxon>Pseudomonadati</taxon>
        <taxon>Pseudomonadota</taxon>
        <taxon>Gammaproteobacteria</taxon>
        <taxon>Aeromonadales</taxon>
        <taxon>Aeromonadaceae</taxon>
        <taxon>Aeromonas</taxon>
    </lineage>
</organism>
<dbReference type="Pfam" id="PF04217">
    <property type="entry name" value="DUF412"/>
    <property type="match status" value="1"/>
</dbReference>
<sequence length="146" mass="17046">MSMNIFGTKLQQGRHYMTLWPRRPELNSMFPENRVIKATEFALKVIPALAVLSVMLQFQFGELHYWPSVITSVLFLLSLPLQGYYWLGQRADTRLPPSLASWYREINGKMNEQGGRRQLVSQPRYEELADTLKAAFQQLDKSFLYE</sequence>
<evidence type="ECO:0000313" key="18">
    <source>
        <dbReference type="Proteomes" id="UP000076809"/>
    </source>
</evidence>
<gene>
    <name evidence="17" type="primary">yfbV</name>
    <name evidence="17" type="ORF">AERO8C_110041</name>
    <name evidence="15" type="ORF">CF123_03805</name>
    <name evidence="16" type="ORF">CJF24_01235</name>
    <name evidence="14" type="ORF">D6R50_08260</name>
    <name evidence="13" type="ORF">DAA48_04445</name>
    <name evidence="11" type="ORF">EFI48_17565</name>
    <name evidence="10" type="ORF">WM43_08945</name>
    <name evidence="12" type="ORF">WP3W19E03_07530</name>
</gene>
<evidence type="ECO:0000256" key="6">
    <source>
        <dbReference type="ARBA" id="ARBA00022692"/>
    </source>
</evidence>
<evidence type="ECO:0000256" key="5">
    <source>
        <dbReference type="ARBA" id="ARBA00022519"/>
    </source>
</evidence>
<evidence type="ECO:0000256" key="3">
    <source>
        <dbReference type="ARBA" id="ARBA00018831"/>
    </source>
</evidence>
<evidence type="ECO:0000313" key="20">
    <source>
        <dbReference type="Proteomes" id="UP000267614"/>
    </source>
</evidence>
<evidence type="ECO:0000313" key="24">
    <source>
        <dbReference type="Proteomes" id="UP000515442"/>
    </source>
</evidence>
<evidence type="ECO:0000256" key="8">
    <source>
        <dbReference type="ARBA" id="ARBA00023136"/>
    </source>
</evidence>
<dbReference type="Proteomes" id="UP000076809">
    <property type="component" value="Chromosome"/>
</dbReference>
<accession>A0A0T6P2Y2</accession>
<dbReference type="NCBIfam" id="NF002493">
    <property type="entry name" value="PRK01816.1"/>
    <property type="match status" value="1"/>
</dbReference>
<evidence type="ECO:0000313" key="12">
    <source>
        <dbReference type="EMBL" id="BBR38228.1"/>
    </source>
</evidence>
<evidence type="ECO:0000256" key="2">
    <source>
        <dbReference type="ARBA" id="ARBA00009474"/>
    </source>
</evidence>
<protein>
    <recommendedName>
        <fullName evidence="3">UPF0208 membrane protein YfbV</fullName>
    </recommendedName>
</protein>
<evidence type="ECO:0000256" key="4">
    <source>
        <dbReference type="ARBA" id="ARBA00022475"/>
    </source>
</evidence>
<reference evidence="15" key="3">
    <citation type="submission" date="2017-10" db="EMBL/GenBank/DDBJ databases">
        <authorList>
            <person name="Colston S.M."/>
            <person name="Graf J."/>
        </authorList>
    </citation>
    <scope>NUCLEOTIDE SEQUENCE</scope>
    <source>
        <strain evidence="15">BAQ071013-135</strain>
    </source>
</reference>
<keyword evidence="5" id="KW-0997">Cell inner membrane</keyword>
<keyword evidence="8 9" id="KW-0472">Membrane</keyword>
<evidence type="ECO:0000313" key="13">
    <source>
        <dbReference type="EMBL" id="PTH82607.1"/>
    </source>
</evidence>
<dbReference type="Proteomes" id="UP000439123">
    <property type="component" value="Unassembled WGS sequence"/>
</dbReference>
<dbReference type="EMBL" id="NQMC01000002">
    <property type="protein sequence ID" value="TYD47983.1"/>
    <property type="molecule type" value="Genomic_DNA"/>
</dbReference>
<keyword evidence="4" id="KW-1003">Cell membrane</keyword>
<dbReference type="AlphaFoldDB" id="A0A0T6P2Y2"/>
<proteinExistence type="inferred from homology"/>
<dbReference type="Proteomes" id="UP000281725">
    <property type="component" value="Unassembled WGS sequence"/>
</dbReference>
<dbReference type="STRING" id="654.AMS64_19565"/>
<reference evidence="16 22" key="2">
    <citation type="submission" date="2017-08" db="EMBL/GenBank/DDBJ databases">
        <title>Aeromonas veronii bv sobria strain NS22 whole genome sequencing.</title>
        <authorList>
            <person name="Katharios P."/>
            <person name="Ha V.Q."/>
            <person name="Smyrli M."/>
        </authorList>
    </citation>
    <scope>NUCLEOTIDE SEQUENCE [LARGE SCALE GENOMIC DNA]</scope>
    <source>
        <strain evidence="16 22">NS22</strain>
    </source>
</reference>
<evidence type="ECO:0000256" key="7">
    <source>
        <dbReference type="ARBA" id="ARBA00022989"/>
    </source>
</evidence>
<evidence type="ECO:0000313" key="16">
    <source>
        <dbReference type="EMBL" id="TYD47983.1"/>
    </source>
</evidence>
<dbReference type="EMBL" id="CP014774">
    <property type="protein sequence ID" value="ANB52785.1"/>
    <property type="molecule type" value="Genomic_DNA"/>
</dbReference>
<reference evidence="13 19" key="4">
    <citation type="submission" date="2018-03" db="EMBL/GenBank/DDBJ databases">
        <title>Aeromonas veronii whole genome sequencing and analysis.</title>
        <authorList>
            <person name="Xie H."/>
            <person name="Liu T."/>
            <person name="Wang K."/>
        </authorList>
    </citation>
    <scope>NUCLEOTIDE SEQUENCE [LARGE SCALE GENOMIC DNA]</scope>
    <source>
        <strain evidence="13 19">XH.VA.1</strain>
    </source>
</reference>
<dbReference type="EMBL" id="AP022038">
    <property type="protein sequence ID" value="BBR38228.1"/>
    <property type="molecule type" value="Genomic_DNA"/>
</dbReference>
<comment type="similarity">
    <text evidence="2">Belongs to the UPF0208 family.</text>
</comment>
<evidence type="ECO:0000313" key="11">
    <source>
        <dbReference type="EMBL" id="AYV38475.1"/>
    </source>
</evidence>
<feature type="transmembrane region" description="Helical" evidence="9">
    <location>
        <begin position="41"/>
        <end position="60"/>
    </location>
</feature>
<evidence type="ECO:0000313" key="23">
    <source>
        <dbReference type="Proteomes" id="UP000439123"/>
    </source>
</evidence>
<dbReference type="EMBL" id="PDXJ01000002">
    <property type="protein sequence ID" value="TND57062.1"/>
    <property type="molecule type" value="Genomic_DNA"/>
</dbReference>
<dbReference type="InterPro" id="IPR007334">
    <property type="entry name" value="UPF0208"/>
</dbReference>
<dbReference type="Proteomes" id="UP000241986">
    <property type="component" value="Unassembled WGS sequence"/>
</dbReference>
<feature type="transmembrane region" description="Helical" evidence="9">
    <location>
        <begin position="66"/>
        <end position="87"/>
    </location>
</feature>
<dbReference type="GO" id="GO:0005886">
    <property type="term" value="C:plasma membrane"/>
    <property type="evidence" value="ECO:0007669"/>
    <property type="project" value="UniProtKB-SubCell"/>
</dbReference>
<evidence type="ECO:0000313" key="17">
    <source>
        <dbReference type="EMBL" id="VXA81309.1"/>
    </source>
</evidence>
<dbReference type="GeneID" id="60846703"/>
<accession>A0A653KPP4</accession>
<evidence type="ECO:0000256" key="9">
    <source>
        <dbReference type="SAM" id="Phobius"/>
    </source>
</evidence>
<dbReference type="Proteomes" id="UP000267614">
    <property type="component" value="Chromosome"/>
</dbReference>
<reference evidence="17 23" key="8">
    <citation type="submission" date="2019-10" db="EMBL/GenBank/DDBJ databases">
        <authorList>
            <person name="Karimi E."/>
        </authorList>
    </citation>
    <scope>NUCLEOTIDE SEQUENCE [LARGE SCALE GENOMIC DNA]</scope>
    <source>
        <strain evidence="17">Aeromonas sp. 8C</strain>
    </source>
</reference>
<dbReference type="Proteomes" id="UP000323129">
    <property type="component" value="Unassembled WGS sequence"/>
</dbReference>
<evidence type="ECO:0000313" key="14">
    <source>
        <dbReference type="EMBL" id="RKJ89259.1"/>
    </source>
</evidence>
<evidence type="ECO:0000313" key="22">
    <source>
        <dbReference type="Proteomes" id="UP000323129"/>
    </source>
</evidence>
<dbReference type="Proteomes" id="UP000796104">
    <property type="component" value="Unassembled WGS sequence"/>
</dbReference>
<evidence type="ECO:0000256" key="1">
    <source>
        <dbReference type="ARBA" id="ARBA00004429"/>
    </source>
</evidence>
<dbReference type="Proteomes" id="UP000515442">
    <property type="component" value="Chromosome"/>
</dbReference>
<dbReference type="KEGG" id="avo:AMS64_19565"/>
<evidence type="ECO:0000313" key="10">
    <source>
        <dbReference type="EMBL" id="ANB52785.1"/>
    </source>
</evidence>
<dbReference type="eggNOG" id="COG3092">
    <property type="taxonomic scope" value="Bacteria"/>
</dbReference>
<keyword evidence="22" id="KW-1185">Reference proteome</keyword>
<dbReference type="EMBL" id="CP033604">
    <property type="protein sequence ID" value="AYV38475.1"/>
    <property type="molecule type" value="Genomic_DNA"/>
</dbReference>
<keyword evidence="7 9" id="KW-1133">Transmembrane helix</keyword>
<evidence type="ECO:0000313" key="19">
    <source>
        <dbReference type="Proteomes" id="UP000241986"/>
    </source>
</evidence>
<dbReference type="EMBL" id="PZKL01000012">
    <property type="protein sequence ID" value="PTH82607.1"/>
    <property type="molecule type" value="Genomic_DNA"/>
</dbReference>
<reference evidence="11 20" key="6">
    <citation type="submission" date="2018-11" db="EMBL/GenBank/DDBJ databases">
        <title>Complete genome sequence of multidrug-resistant Aeromonas veronii strain MS-18-37.</title>
        <authorList>
            <person name="Abdelhamed H."/>
            <person name="Lawrence M."/>
            <person name="Waldbieser G."/>
        </authorList>
    </citation>
    <scope>NUCLEOTIDE SEQUENCE [LARGE SCALE GENOMIC DNA]</scope>
    <source>
        <strain evidence="11 20">MS-18-37</strain>
    </source>
</reference>
<dbReference type="RefSeq" id="WP_005339116.1">
    <property type="nucleotide sequence ID" value="NZ_AP022038.1"/>
</dbReference>
<dbReference type="GeneID" id="60787847"/>
<dbReference type="OrthoDB" id="7066670at2"/>
<evidence type="ECO:0000313" key="15">
    <source>
        <dbReference type="EMBL" id="TND57062.1"/>
    </source>
</evidence>
<reference evidence="12 24" key="9">
    <citation type="submission" date="2019-12" db="EMBL/GenBank/DDBJ databases">
        <title>complete genome sequences of Aeromonas veronii str. WP3-W19-ESBL-03 isolated from wastewater treatment plant effluent.</title>
        <authorList>
            <person name="Sekizuka T."/>
            <person name="Itokawa K."/>
            <person name="Yatsu K."/>
            <person name="Inamine Y."/>
            <person name="Kuroda M."/>
        </authorList>
    </citation>
    <scope>NUCLEOTIDE SEQUENCE [LARGE SCALE GENOMIC DNA]</scope>
    <source>
        <strain evidence="12 24">WP3-W19-ESBL-03</strain>
    </source>
</reference>
<reference evidence="10 18" key="1">
    <citation type="journal article" date="2016" name="J. Clin. Microbiol.">
        <title>Detection and Whole-Genome Sequencing of Carbapenemase-Producing Aeromonas hydrophila Isolates from Routine Perirectal Surveillance Culture.</title>
        <authorList>
            <person name="Hughes H.Y."/>
            <person name="Conlan S.P."/>
            <person name="Lau A.F."/>
            <person name="Dekker J.P."/>
            <person name="Michelin A.V."/>
            <person name="Youn J.H."/>
            <person name="Henderson D.K."/>
            <person name="Frank K.M."/>
            <person name="Segre J.A."/>
            <person name="Palmore T.N."/>
        </authorList>
    </citation>
    <scope>NUCLEOTIDE SEQUENCE [LARGE SCALE GENOMIC DNA]</scope>
    <source>
        <strain evidence="10 18">AVNIH1</strain>
    </source>
</reference>
<keyword evidence="6 9" id="KW-0812">Transmembrane</keyword>
<dbReference type="EMBL" id="RAWX01000002">
    <property type="protein sequence ID" value="RKJ89259.1"/>
    <property type="molecule type" value="Genomic_DNA"/>
</dbReference>
<accession>A0A318DL62</accession>